<dbReference type="Pfam" id="PF24961">
    <property type="entry name" value="NfeD_membrane"/>
    <property type="match status" value="1"/>
</dbReference>
<dbReference type="EMBL" id="JAOPKZ010000010">
    <property type="protein sequence ID" value="MCU5746392.1"/>
    <property type="molecule type" value="Genomic_DNA"/>
</dbReference>
<dbReference type="SUPFAM" id="SSF141322">
    <property type="entry name" value="NfeD domain-like"/>
    <property type="match status" value="1"/>
</dbReference>
<dbReference type="RefSeq" id="WP_262856034.1">
    <property type="nucleotide sequence ID" value="NZ_JAOPKZ010000010.1"/>
</dbReference>
<evidence type="ECO:0000256" key="1">
    <source>
        <dbReference type="ARBA" id="ARBA00004141"/>
    </source>
</evidence>
<comment type="caution">
    <text evidence="8">The sequence shown here is derived from an EMBL/GenBank/DDBJ whole genome shotgun (WGS) entry which is preliminary data.</text>
</comment>
<organism evidence="8 9">
    <name type="scientific">Staphylococcus marylandisciuri</name>
    <dbReference type="NCBI Taxonomy" id="2981529"/>
    <lineage>
        <taxon>Bacteria</taxon>
        <taxon>Bacillati</taxon>
        <taxon>Bacillota</taxon>
        <taxon>Bacilli</taxon>
        <taxon>Bacillales</taxon>
        <taxon>Staphylococcaceae</taxon>
        <taxon>Staphylococcus</taxon>
    </lineage>
</organism>
<proteinExistence type="predicted"/>
<evidence type="ECO:0000259" key="6">
    <source>
        <dbReference type="Pfam" id="PF01957"/>
    </source>
</evidence>
<protein>
    <submittedName>
        <fullName evidence="8">Serine protease</fullName>
    </submittedName>
</protein>
<feature type="transmembrane region" description="Helical" evidence="5">
    <location>
        <begin position="55"/>
        <end position="76"/>
    </location>
</feature>
<feature type="domain" description="NfeD integral membrane" evidence="7">
    <location>
        <begin position="34"/>
        <end position="146"/>
    </location>
</feature>
<dbReference type="InterPro" id="IPR056739">
    <property type="entry name" value="NfeD_membrane"/>
</dbReference>
<dbReference type="GO" id="GO:0006508">
    <property type="term" value="P:proteolysis"/>
    <property type="evidence" value="ECO:0007669"/>
    <property type="project" value="UniProtKB-KW"/>
</dbReference>
<name>A0ABT2QQY9_9STAP</name>
<keyword evidence="9" id="KW-1185">Reference proteome</keyword>
<comment type="subcellular location">
    <subcellularLocation>
        <location evidence="1">Membrane</location>
        <topology evidence="1">Multi-pass membrane protein</topology>
    </subcellularLocation>
</comment>
<keyword evidence="8" id="KW-0645">Protease</keyword>
<feature type="transmembrane region" description="Helical" evidence="5">
    <location>
        <begin position="28"/>
        <end position="48"/>
    </location>
</feature>
<accession>A0ABT2QQY9</accession>
<evidence type="ECO:0000259" key="7">
    <source>
        <dbReference type="Pfam" id="PF24961"/>
    </source>
</evidence>
<dbReference type="PANTHER" id="PTHR33507">
    <property type="entry name" value="INNER MEMBRANE PROTEIN YBBJ"/>
    <property type="match status" value="1"/>
</dbReference>
<feature type="transmembrane region" description="Helical" evidence="5">
    <location>
        <begin position="124"/>
        <end position="145"/>
    </location>
</feature>
<dbReference type="Gene3D" id="2.40.50.140">
    <property type="entry name" value="Nucleic acid-binding proteins"/>
    <property type="match status" value="1"/>
</dbReference>
<reference evidence="8 9" key="1">
    <citation type="journal article" date="2023" name="Int. J. Syst. Evol. Microbiol.">
        <title>Streptococcus sciuri sp. nov., Staphylococcus marylandisciuri sp. nov. and Staphylococcus americanisciuri sp. nov., isolated from faeces of eastern grey squirrel (Sciurus carolinensis).</title>
        <authorList>
            <person name="Volokhov D.V."/>
            <person name="Zagorodnyaya T.A."/>
            <person name="Furtak V.A."/>
            <person name="Nattanmai G."/>
            <person name="Randall L."/>
            <person name="Jose S."/>
            <person name="Gao Y."/>
            <person name="Eisenberg T."/>
            <person name="Delmonte P."/>
            <person name="Blom J."/>
            <person name="Mitchell K.K."/>
        </authorList>
    </citation>
    <scope>NUCLEOTIDE SEQUENCE [LARGE SCALE GENOMIC DNA]</scope>
    <source>
        <strain evidence="8 9">SQ8-PEA</strain>
    </source>
</reference>
<keyword evidence="4 5" id="KW-0472">Membrane</keyword>
<evidence type="ECO:0000256" key="3">
    <source>
        <dbReference type="ARBA" id="ARBA00022989"/>
    </source>
</evidence>
<evidence type="ECO:0000313" key="8">
    <source>
        <dbReference type="EMBL" id="MCU5746392.1"/>
    </source>
</evidence>
<sequence>MTRIGDIHNIFPTMLTQEDNWVTQISHIIVHPFVTLILTCFIFCGFLFQLYSRRINGIGILSTIILLIFFLGFFVVGEVNLLSVILFILGVILVVIELFVVGAVIGILGLTLIVFSIVTLGSNLVYMVGNVTVAFILSIIEWVILTKIFKRNIPLLDNVVLKASTSREAGYTSHDDRSHLIGQHGETVTDLRPAGIITINDERIDAVSDGSFILRNKKVEVLEVEGTRVVVREFNL</sequence>
<evidence type="ECO:0000313" key="9">
    <source>
        <dbReference type="Proteomes" id="UP001209553"/>
    </source>
</evidence>
<dbReference type="Proteomes" id="UP001209553">
    <property type="component" value="Unassembled WGS sequence"/>
</dbReference>
<evidence type="ECO:0000256" key="5">
    <source>
        <dbReference type="SAM" id="Phobius"/>
    </source>
</evidence>
<evidence type="ECO:0000256" key="4">
    <source>
        <dbReference type="ARBA" id="ARBA00023136"/>
    </source>
</evidence>
<dbReference type="InterPro" id="IPR052165">
    <property type="entry name" value="Membrane_assoc_protease"/>
</dbReference>
<keyword evidence="2 5" id="KW-0812">Transmembrane</keyword>
<gene>
    <name evidence="8" type="ORF">N9R04_06635</name>
</gene>
<feature type="domain" description="NfeD-like C-terminal" evidence="6">
    <location>
        <begin position="179"/>
        <end position="232"/>
    </location>
</feature>
<dbReference type="InterPro" id="IPR012340">
    <property type="entry name" value="NA-bd_OB-fold"/>
</dbReference>
<evidence type="ECO:0000256" key="2">
    <source>
        <dbReference type="ARBA" id="ARBA00022692"/>
    </source>
</evidence>
<keyword evidence="3 5" id="KW-1133">Transmembrane helix</keyword>
<dbReference type="Pfam" id="PF01957">
    <property type="entry name" value="NfeD"/>
    <property type="match status" value="1"/>
</dbReference>
<dbReference type="InterPro" id="IPR002810">
    <property type="entry name" value="NfeD-like_C"/>
</dbReference>
<dbReference type="PANTHER" id="PTHR33507:SF3">
    <property type="entry name" value="INNER MEMBRANE PROTEIN YBBJ"/>
    <property type="match status" value="1"/>
</dbReference>
<keyword evidence="8" id="KW-0378">Hydrolase</keyword>
<feature type="transmembrane region" description="Helical" evidence="5">
    <location>
        <begin position="82"/>
        <end position="115"/>
    </location>
</feature>
<dbReference type="GO" id="GO:0008233">
    <property type="term" value="F:peptidase activity"/>
    <property type="evidence" value="ECO:0007669"/>
    <property type="project" value="UniProtKB-KW"/>
</dbReference>